<keyword evidence="3" id="KW-1185">Reference proteome</keyword>
<proteinExistence type="predicted"/>
<dbReference type="AlphaFoldDB" id="A0A5C3NSX5"/>
<dbReference type="InterPro" id="IPR000210">
    <property type="entry name" value="BTB/POZ_dom"/>
</dbReference>
<evidence type="ECO:0000313" key="3">
    <source>
        <dbReference type="Proteomes" id="UP000308197"/>
    </source>
</evidence>
<dbReference type="SUPFAM" id="SSF54695">
    <property type="entry name" value="POZ domain"/>
    <property type="match status" value="1"/>
</dbReference>
<dbReference type="Pfam" id="PF00651">
    <property type="entry name" value="BTB"/>
    <property type="match status" value="1"/>
</dbReference>
<dbReference type="Proteomes" id="UP000308197">
    <property type="component" value="Unassembled WGS sequence"/>
</dbReference>
<dbReference type="STRING" id="1314778.A0A5C3NSX5"/>
<dbReference type="InterPro" id="IPR011333">
    <property type="entry name" value="SKP1/BTB/POZ_sf"/>
</dbReference>
<organism evidence="2 3">
    <name type="scientific">Polyporus arcularius HHB13444</name>
    <dbReference type="NCBI Taxonomy" id="1314778"/>
    <lineage>
        <taxon>Eukaryota</taxon>
        <taxon>Fungi</taxon>
        <taxon>Dikarya</taxon>
        <taxon>Basidiomycota</taxon>
        <taxon>Agaricomycotina</taxon>
        <taxon>Agaricomycetes</taxon>
        <taxon>Polyporales</taxon>
        <taxon>Polyporaceae</taxon>
        <taxon>Polyporus</taxon>
    </lineage>
</organism>
<sequence length="223" mass="25544">MSASPPQAGRTSFSRHPHYYFEDGNLYIMVDDVLFNVHRSVFLATARLLHEHVPTWMGRSEHQPLYLRNISPRHFCKFLSLIYPQSVDETFTAEDWISVLEQSQKWGCSHIYAVAIAKLQSTAMEDALRIATWKRFGLDESQIARCYHAFGTRTQPISLAEGELMGMAMAMRLSALRDTVHQGVLQYLQEHTKGEHAGQVMGMQVDRLRDLVCRGLLVEFMRG</sequence>
<dbReference type="Gene3D" id="3.30.710.10">
    <property type="entry name" value="Potassium Channel Kv1.1, Chain A"/>
    <property type="match status" value="1"/>
</dbReference>
<feature type="domain" description="BTB" evidence="1">
    <location>
        <begin position="26"/>
        <end position="120"/>
    </location>
</feature>
<dbReference type="EMBL" id="ML211738">
    <property type="protein sequence ID" value="TFK80616.1"/>
    <property type="molecule type" value="Genomic_DNA"/>
</dbReference>
<reference evidence="2 3" key="1">
    <citation type="journal article" date="2019" name="Nat. Ecol. Evol.">
        <title>Megaphylogeny resolves global patterns of mushroom evolution.</title>
        <authorList>
            <person name="Varga T."/>
            <person name="Krizsan K."/>
            <person name="Foldi C."/>
            <person name="Dima B."/>
            <person name="Sanchez-Garcia M."/>
            <person name="Sanchez-Ramirez S."/>
            <person name="Szollosi G.J."/>
            <person name="Szarkandi J.G."/>
            <person name="Papp V."/>
            <person name="Albert L."/>
            <person name="Andreopoulos W."/>
            <person name="Angelini C."/>
            <person name="Antonin V."/>
            <person name="Barry K.W."/>
            <person name="Bougher N.L."/>
            <person name="Buchanan P."/>
            <person name="Buyck B."/>
            <person name="Bense V."/>
            <person name="Catcheside P."/>
            <person name="Chovatia M."/>
            <person name="Cooper J."/>
            <person name="Damon W."/>
            <person name="Desjardin D."/>
            <person name="Finy P."/>
            <person name="Geml J."/>
            <person name="Haridas S."/>
            <person name="Hughes K."/>
            <person name="Justo A."/>
            <person name="Karasinski D."/>
            <person name="Kautmanova I."/>
            <person name="Kiss B."/>
            <person name="Kocsube S."/>
            <person name="Kotiranta H."/>
            <person name="LaButti K.M."/>
            <person name="Lechner B.E."/>
            <person name="Liimatainen K."/>
            <person name="Lipzen A."/>
            <person name="Lukacs Z."/>
            <person name="Mihaltcheva S."/>
            <person name="Morgado L.N."/>
            <person name="Niskanen T."/>
            <person name="Noordeloos M.E."/>
            <person name="Ohm R.A."/>
            <person name="Ortiz-Santana B."/>
            <person name="Ovrebo C."/>
            <person name="Racz N."/>
            <person name="Riley R."/>
            <person name="Savchenko A."/>
            <person name="Shiryaev A."/>
            <person name="Soop K."/>
            <person name="Spirin V."/>
            <person name="Szebenyi C."/>
            <person name="Tomsovsky M."/>
            <person name="Tulloss R.E."/>
            <person name="Uehling J."/>
            <person name="Grigoriev I.V."/>
            <person name="Vagvolgyi C."/>
            <person name="Papp T."/>
            <person name="Martin F.M."/>
            <person name="Miettinen O."/>
            <person name="Hibbett D.S."/>
            <person name="Nagy L.G."/>
        </authorList>
    </citation>
    <scope>NUCLEOTIDE SEQUENCE [LARGE SCALE GENOMIC DNA]</scope>
    <source>
        <strain evidence="2 3">HHB13444</strain>
    </source>
</reference>
<gene>
    <name evidence="2" type="ORF">K466DRAFT_503603</name>
</gene>
<accession>A0A5C3NSX5</accession>
<evidence type="ECO:0000313" key="2">
    <source>
        <dbReference type="EMBL" id="TFK80616.1"/>
    </source>
</evidence>
<dbReference type="InParanoid" id="A0A5C3NSX5"/>
<evidence type="ECO:0000259" key="1">
    <source>
        <dbReference type="Pfam" id="PF00651"/>
    </source>
</evidence>
<name>A0A5C3NSX5_9APHY</name>
<protein>
    <recommendedName>
        <fullName evidence="1">BTB domain-containing protein</fullName>
    </recommendedName>
</protein>